<dbReference type="PROSITE" id="PS50112">
    <property type="entry name" value="PAS"/>
    <property type="match status" value="1"/>
</dbReference>
<dbReference type="SUPFAM" id="SSF55785">
    <property type="entry name" value="PYP-like sensor domain (PAS domain)"/>
    <property type="match status" value="2"/>
</dbReference>
<dbReference type="CDD" id="cd00082">
    <property type="entry name" value="HisKA"/>
    <property type="match status" value="1"/>
</dbReference>
<dbReference type="OrthoDB" id="9768069at2"/>
<dbReference type="InterPro" id="IPR003661">
    <property type="entry name" value="HisK_dim/P_dom"/>
</dbReference>
<dbReference type="SUPFAM" id="SSF55874">
    <property type="entry name" value="ATPase domain of HSP90 chaperone/DNA topoisomerase II/histidine kinase"/>
    <property type="match status" value="1"/>
</dbReference>
<dbReference type="Gene3D" id="3.40.50.2300">
    <property type="match status" value="1"/>
</dbReference>
<dbReference type="PROSITE" id="PS50110">
    <property type="entry name" value="RESPONSE_REGULATORY"/>
    <property type="match status" value="1"/>
</dbReference>
<dbReference type="Pfam" id="PF00072">
    <property type="entry name" value="Response_reg"/>
    <property type="match status" value="1"/>
</dbReference>
<dbReference type="Pfam" id="PF00512">
    <property type="entry name" value="HisKA"/>
    <property type="match status" value="1"/>
</dbReference>
<dbReference type="InterPro" id="IPR001789">
    <property type="entry name" value="Sig_transdc_resp-reg_receiver"/>
</dbReference>
<evidence type="ECO:0000256" key="3">
    <source>
        <dbReference type="ARBA" id="ARBA00012438"/>
    </source>
</evidence>
<evidence type="ECO:0000259" key="9">
    <source>
        <dbReference type="PROSITE" id="PS50110"/>
    </source>
</evidence>
<evidence type="ECO:0000256" key="2">
    <source>
        <dbReference type="ARBA" id="ARBA00004429"/>
    </source>
</evidence>
<dbReference type="EC" id="2.7.13.3" evidence="3"/>
<dbReference type="InterPro" id="IPR003594">
    <property type="entry name" value="HATPase_dom"/>
</dbReference>
<dbReference type="SMART" id="SM00091">
    <property type="entry name" value="PAS"/>
    <property type="match status" value="2"/>
</dbReference>
<evidence type="ECO:0000256" key="1">
    <source>
        <dbReference type="ARBA" id="ARBA00000085"/>
    </source>
</evidence>
<dbReference type="InterPro" id="IPR001610">
    <property type="entry name" value="PAC"/>
</dbReference>
<dbReference type="InterPro" id="IPR036890">
    <property type="entry name" value="HATPase_C_sf"/>
</dbReference>
<dbReference type="PROSITE" id="PS50109">
    <property type="entry name" value="HIS_KIN"/>
    <property type="match status" value="1"/>
</dbReference>
<feature type="domain" description="PAS" evidence="10">
    <location>
        <begin position="218"/>
        <end position="268"/>
    </location>
</feature>
<evidence type="ECO:0000259" key="10">
    <source>
        <dbReference type="PROSITE" id="PS50112"/>
    </source>
</evidence>
<dbReference type="SMART" id="SM00388">
    <property type="entry name" value="HisKA"/>
    <property type="match status" value="1"/>
</dbReference>
<sequence>MFHEHCVHTSCDAGEGHFVRFYDDEALLAEEIASHLADALTQGGGAILVATSARVEKVLALLRAAFAPADLTRLIVLDAAATLDQFTVGDWPDAARFDAVIGNLVRAAGRPGKPLHAYGEMVALLCARDRFDAAVHLEELWNGLAAHTPFSLFCAYPWSLFPTLELADSFASICRAHTDSGSLRRGDPLEQLEQQRRALALNGEIARRRDAEQRAADREADLADFLDNAAEGIHRVGPDGMILWANKAELALLGYRWDEYVGHHIAEFHADADVIELILDMLMHGETLYDQPARLRCRDGSIRHVLIHSNGCFENGKLRYTRCFTRDATQRHERDMALAQRDQMILRSPVATALLSGPALRITLVNDRFIELTGQPGLRDRPFVEALPAAANGQLHRLLRQVQASGMPYSAEEVCLEEIRAGRYLRLGLEPLYGIDGSADGIVLSAVDVTEHVLARLKLEQARDEREAVLATLRDANRNKDQFLAMLGHELRNPLAPIIMALEMMELRGGASLAPERGVIRRQVDHLVRLVDDLLDIARVTQGKVTLKLAHLELRPLLDKAAEIASAEIRARGHHLELTVANGLQVEADDARLVQVIANVLINAARYTPRGGTIRLSAQARDGRVRIAVADNGRGMTAEELRQVFDLFYQGERGIDRAEGGLGVGLSLARRLVELHGGSIEAHSDGPGLGSEFVISLALSTTRNMVVAAGRAQGLPHGCRVLLVDDNVDAVRMLGMLLEQYHCKVEVCHDPLTALTRFELMRPEVALLDIGLPIMSGHELAREIRRRPGGGQCRLIALSGYGQPEDVARSAAAGFELHLVKPVQPERLLAALQTALERS</sequence>
<dbReference type="PANTHER" id="PTHR43047:SF72">
    <property type="entry name" value="OSMOSENSING HISTIDINE PROTEIN KINASE SLN1"/>
    <property type="match status" value="1"/>
</dbReference>
<name>A0A2R4CEB7_9BURK</name>
<dbReference type="PRINTS" id="PR00344">
    <property type="entry name" value="BCTRLSENSOR"/>
</dbReference>
<dbReference type="CDD" id="cd17580">
    <property type="entry name" value="REC_2_DhkD-like"/>
    <property type="match status" value="1"/>
</dbReference>
<dbReference type="SUPFAM" id="SSF52172">
    <property type="entry name" value="CheY-like"/>
    <property type="match status" value="1"/>
</dbReference>
<dbReference type="EMBL" id="CP028324">
    <property type="protein sequence ID" value="AVR97902.1"/>
    <property type="molecule type" value="Genomic_DNA"/>
</dbReference>
<dbReference type="PANTHER" id="PTHR43047">
    <property type="entry name" value="TWO-COMPONENT HISTIDINE PROTEIN KINASE"/>
    <property type="match status" value="1"/>
</dbReference>
<evidence type="ECO:0000313" key="11">
    <source>
        <dbReference type="EMBL" id="AVR97902.1"/>
    </source>
</evidence>
<dbReference type="InterPro" id="IPR013656">
    <property type="entry name" value="PAS_4"/>
</dbReference>
<dbReference type="Pfam" id="PF02518">
    <property type="entry name" value="HATPase_c"/>
    <property type="match status" value="1"/>
</dbReference>
<dbReference type="Gene3D" id="3.30.450.20">
    <property type="entry name" value="PAS domain"/>
    <property type="match status" value="2"/>
</dbReference>
<dbReference type="Proteomes" id="UP000240505">
    <property type="component" value="Chromosome"/>
</dbReference>
<dbReference type="GO" id="GO:0000155">
    <property type="term" value="F:phosphorelay sensor kinase activity"/>
    <property type="evidence" value="ECO:0007669"/>
    <property type="project" value="InterPro"/>
</dbReference>
<dbReference type="InterPro" id="IPR025847">
    <property type="entry name" value="MEDS_domain"/>
</dbReference>
<dbReference type="GO" id="GO:0009927">
    <property type="term" value="F:histidine phosphotransfer kinase activity"/>
    <property type="evidence" value="ECO:0007669"/>
    <property type="project" value="TreeGrafter"/>
</dbReference>
<dbReference type="Pfam" id="PF08448">
    <property type="entry name" value="PAS_4"/>
    <property type="match status" value="2"/>
</dbReference>
<dbReference type="SMART" id="SM00086">
    <property type="entry name" value="PAC"/>
    <property type="match status" value="2"/>
</dbReference>
<dbReference type="CDD" id="cd00075">
    <property type="entry name" value="HATPase"/>
    <property type="match status" value="1"/>
</dbReference>
<evidence type="ECO:0000256" key="4">
    <source>
        <dbReference type="ARBA" id="ARBA00022553"/>
    </source>
</evidence>
<dbReference type="Pfam" id="PF14417">
    <property type="entry name" value="MEDS"/>
    <property type="match status" value="1"/>
</dbReference>
<dbReference type="InterPro" id="IPR035965">
    <property type="entry name" value="PAS-like_dom_sf"/>
</dbReference>
<dbReference type="GO" id="GO:0005886">
    <property type="term" value="C:plasma membrane"/>
    <property type="evidence" value="ECO:0007669"/>
    <property type="project" value="UniProtKB-SubCell"/>
</dbReference>
<keyword evidence="4 7" id="KW-0597">Phosphoprotein</keyword>
<keyword evidence="12" id="KW-1185">Reference proteome</keyword>
<comment type="catalytic activity">
    <reaction evidence="1">
        <text>ATP + protein L-histidine = ADP + protein N-phospho-L-histidine.</text>
        <dbReference type="EC" id="2.7.13.3"/>
    </reaction>
</comment>
<organism evidence="11 12">
    <name type="scientific">Pseudoduganella armeniaca</name>
    <dbReference type="NCBI Taxonomy" id="2072590"/>
    <lineage>
        <taxon>Bacteria</taxon>
        <taxon>Pseudomonadati</taxon>
        <taxon>Pseudomonadota</taxon>
        <taxon>Betaproteobacteria</taxon>
        <taxon>Burkholderiales</taxon>
        <taxon>Oxalobacteraceae</taxon>
        <taxon>Telluria group</taxon>
        <taxon>Pseudoduganella</taxon>
    </lineage>
</organism>
<dbReference type="InterPro" id="IPR036097">
    <property type="entry name" value="HisK_dim/P_sf"/>
</dbReference>
<dbReference type="InterPro" id="IPR011006">
    <property type="entry name" value="CheY-like_superfamily"/>
</dbReference>
<dbReference type="InterPro" id="IPR004358">
    <property type="entry name" value="Sig_transdc_His_kin-like_C"/>
</dbReference>
<feature type="modified residue" description="4-aspartylphosphate" evidence="7">
    <location>
        <position position="769"/>
    </location>
</feature>
<dbReference type="SUPFAM" id="SSF47384">
    <property type="entry name" value="Homodimeric domain of signal transducing histidine kinase"/>
    <property type="match status" value="1"/>
</dbReference>
<dbReference type="FunFam" id="3.30.565.10:FF:000006">
    <property type="entry name" value="Sensor histidine kinase WalK"/>
    <property type="match status" value="1"/>
</dbReference>
<feature type="domain" description="Response regulatory" evidence="9">
    <location>
        <begin position="720"/>
        <end position="836"/>
    </location>
</feature>
<evidence type="ECO:0000256" key="5">
    <source>
        <dbReference type="ARBA" id="ARBA00022679"/>
    </source>
</evidence>
<gene>
    <name evidence="11" type="ORF">C9I28_21360</name>
</gene>
<dbReference type="AlphaFoldDB" id="A0A2R4CEB7"/>
<dbReference type="InterPro" id="IPR005467">
    <property type="entry name" value="His_kinase_dom"/>
</dbReference>
<comment type="subcellular location">
    <subcellularLocation>
        <location evidence="2">Cell inner membrane</location>
        <topology evidence="2">Multi-pass membrane protein</topology>
    </subcellularLocation>
</comment>
<protein>
    <recommendedName>
        <fullName evidence="3">histidine kinase</fullName>
        <ecNumber evidence="3">2.7.13.3</ecNumber>
    </recommendedName>
</protein>
<reference evidence="11 12" key="1">
    <citation type="submission" date="2018-03" db="EMBL/GenBank/DDBJ databases">
        <title>Massilia armeniaca sp. nov., isolated from desert soil.</title>
        <authorList>
            <person name="Huang H."/>
            <person name="Ren M."/>
        </authorList>
    </citation>
    <scope>NUCLEOTIDE SEQUENCE [LARGE SCALE GENOMIC DNA]</scope>
    <source>
        <strain evidence="11 12">ZMN-3</strain>
    </source>
</reference>
<evidence type="ECO:0000256" key="7">
    <source>
        <dbReference type="PROSITE-ProRule" id="PRU00169"/>
    </source>
</evidence>
<dbReference type="SMART" id="SM00448">
    <property type="entry name" value="REC"/>
    <property type="match status" value="1"/>
</dbReference>
<dbReference type="InterPro" id="IPR000014">
    <property type="entry name" value="PAS"/>
</dbReference>
<dbReference type="CDD" id="cd00130">
    <property type="entry name" value="PAS"/>
    <property type="match status" value="1"/>
</dbReference>
<feature type="domain" description="Histidine kinase" evidence="8">
    <location>
        <begin position="486"/>
        <end position="701"/>
    </location>
</feature>
<accession>A0A2R4CEB7</accession>
<dbReference type="Gene3D" id="3.30.565.10">
    <property type="entry name" value="Histidine kinase-like ATPase, C-terminal domain"/>
    <property type="match status" value="1"/>
</dbReference>
<dbReference type="KEGG" id="masz:C9I28_21360"/>
<dbReference type="RefSeq" id="WP_107143241.1">
    <property type="nucleotide sequence ID" value="NZ_CP028324.1"/>
</dbReference>
<proteinExistence type="predicted"/>
<keyword evidence="5" id="KW-0808">Transferase</keyword>
<dbReference type="Gene3D" id="1.10.287.130">
    <property type="match status" value="1"/>
</dbReference>
<evidence type="ECO:0000259" key="8">
    <source>
        <dbReference type="PROSITE" id="PS50109"/>
    </source>
</evidence>
<evidence type="ECO:0000256" key="6">
    <source>
        <dbReference type="ARBA" id="ARBA00022777"/>
    </source>
</evidence>
<keyword evidence="6 11" id="KW-0418">Kinase</keyword>
<dbReference type="SMART" id="SM00387">
    <property type="entry name" value="HATPase_c"/>
    <property type="match status" value="1"/>
</dbReference>
<dbReference type="NCBIfam" id="TIGR00229">
    <property type="entry name" value="sensory_box"/>
    <property type="match status" value="1"/>
</dbReference>
<evidence type="ECO:0000313" key="12">
    <source>
        <dbReference type="Proteomes" id="UP000240505"/>
    </source>
</evidence>